<evidence type="ECO:0000313" key="3">
    <source>
        <dbReference type="Proteomes" id="UP000230821"/>
    </source>
</evidence>
<evidence type="ECO:0000313" key="2">
    <source>
        <dbReference type="EMBL" id="PIE35169.1"/>
    </source>
</evidence>
<name>A0A2G6KK13_9BACT</name>
<feature type="region of interest" description="Disordered" evidence="1">
    <location>
        <begin position="281"/>
        <end position="306"/>
    </location>
</feature>
<accession>A0A2G6KK13</accession>
<dbReference type="EMBL" id="PDSK01000057">
    <property type="protein sequence ID" value="PIE35169.1"/>
    <property type="molecule type" value="Genomic_DNA"/>
</dbReference>
<organism evidence="2 3">
    <name type="scientific">candidate division KSB3 bacterium</name>
    <dbReference type="NCBI Taxonomy" id="2044937"/>
    <lineage>
        <taxon>Bacteria</taxon>
        <taxon>candidate division KSB3</taxon>
    </lineage>
</organism>
<gene>
    <name evidence="2" type="ORF">CSA56_05245</name>
</gene>
<feature type="compositionally biased region" description="Polar residues" evidence="1">
    <location>
        <begin position="290"/>
        <end position="300"/>
    </location>
</feature>
<dbReference type="AlphaFoldDB" id="A0A2G6KK13"/>
<sequence length="321" mass="37011">MSDRSPLFFHSTELLIHSMELFRQGQERKYPFIVLHLANAVELLLQDRLVDAGQSIYETTKPVPLPVLKIFDLLKKERIKIPERPFLEFLIEDSNAIHHRFERPELKTVYRYFDGVTGFIKRFLHDEYGLELADVLAEFGQTTEDIQLFGVLEGQGNIIAFLDALFELSPESATLQAFNFVEAKFVELSFLQATYFDPRAKKSFLRASQQSEEFTQLLEKLIQDKFLTRKLISRIDVLRSARNAAIFQPLDAPNKHLKASMSQIRTLKPYRLSNTRNSIRRKTLAPGTAGMQNNGNTSPHMSRKTRESALVSSKDFYCNVF</sequence>
<protein>
    <submittedName>
        <fullName evidence="2">Uncharacterized protein</fullName>
    </submittedName>
</protein>
<evidence type="ECO:0000256" key="1">
    <source>
        <dbReference type="SAM" id="MobiDB-lite"/>
    </source>
</evidence>
<proteinExistence type="predicted"/>
<dbReference type="Proteomes" id="UP000230821">
    <property type="component" value="Unassembled WGS sequence"/>
</dbReference>
<comment type="caution">
    <text evidence="2">The sequence shown here is derived from an EMBL/GenBank/DDBJ whole genome shotgun (WGS) entry which is preliminary data.</text>
</comment>
<reference evidence="2 3" key="1">
    <citation type="submission" date="2017-10" db="EMBL/GenBank/DDBJ databases">
        <title>Novel microbial diversity and functional potential in the marine mammal oral microbiome.</title>
        <authorList>
            <person name="Dudek N.K."/>
            <person name="Sun C.L."/>
            <person name="Burstein D."/>
            <person name="Kantor R.S."/>
            <person name="Aliaga Goltsman D.S."/>
            <person name="Bik E.M."/>
            <person name="Thomas B.C."/>
            <person name="Banfield J.F."/>
            <person name="Relman D.A."/>
        </authorList>
    </citation>
    <scope>NUCLEOTIDE SEQUENCE [LARGE SCALE GENOMIC DNA]</scope>
    <source>
        <strain evidence="2">DOLJORAL78_47_16</strain>
    </source>
</reference>